<dbReference type="Gene3D" id="3.40.50.12780">
    <property type="entry name" value="N-terminal domain of ligase-like"/>
    <property type="match status" value="1"/>
</dbReference>
<keyword evidence="5" id="KW-1185">Reference proteome</keyword>
<keyword evidence="2" id="KW-0436">Ligase</keyword>
<dbReference type="EMBL" id="JBIRXV010000009">
    <property type="protein sequence ID" value="MFI2324781.1"/>
    <property type="molecule type" value="Genomic_DNA"/>
</dbReference>
<dbReference type="InterPro" id="IPR042099">
    <property type="entry name" value="ANL_N_sf"/>
</dbReference>
<feature type="domain" description="AMP-dependent synthetase/ligase" evidence="3">
    <location>
        <begin position="9"/>
        <end position="291"/>
    </location>
</feature>
<dbReference type="Pfam" id="PF00501">
    <property type="entry name" value="AMP-binding"/>
    <property type="match status" value="1"/>
</dbReference>
<evidence type="ECO:0000313" key="4">
    <source>
        <dbReference type="EMBL" id="MFI2324781.1"/>
    </source>
</evidence>
<gene>
    <name evidence="4" type="ORF">ACH47G_30210</name>
</gene>
<evidence type="ECO:0000256" key="1">
    <source>
        <dbReference type="ARBA" id="ARBA00006432"/>
    </source>
</evidence>
<organism evidence="4 5">
    <name type="scientific">Nocardia beijingensis</name>
    <dbReference type="NCBI Taxonomy" id="95162"/>
    <lineage>
        <taxon>Bacteria</taxon>
        <taxon>Bacillati</taxon>
        <taxon>Actinomycetota</taxon>
        <taxon>Actinomycetes</taxon>
        <taxon>Mycobacteriales</taxon>
        <taxon>Nocardiaceae</taxon>
        <taxon>Nocardia</taxon>
    </lineage>
</organism>
<evidence type="ECO:0000256" key="2">
    <source>
        <dbReference type="ARBA" id="ARBA00022598"/>
    </source>
</evidence>
<dbReference type="PANTHER" id="PTHR24096">
    <property type="entry name" value="LONG-CHAIN-FATTY-ACID--COA LIGASE"/>
    <property type="match status" value="1"/>
</dbReference>
<name>A0ABW7WRR8_9NOCA</name>
<dbReference type="SUPFAM" id="SSF56801">
    <property type="entry name" value="Acetyl-CoA synthetase-like"/>
    <property type="match status" value="1"/>
</dbReference>
<evidence type="ECO:0000259" key="3">
    <source>
        <dbReference type="Pfam" id="PF00501"/>
    </source>
</evidence>
<dbReference type="Proteomes" id="UP001611450">
    <property type="component" value="Unassembled WGS sequence"/>
</dbReference>
<comment type="similarity">
    <text evidence="1">Belongs to the ATP-dependent AMP-binding enzyme family.</text>
</comment>
<dbReference type="PANTHER" id="PTHR24096:SF149">
    <property type="entry name" value="AMP-BINDING DOMAIN-CONTAINING PROTEIN-RELATED"/>
    <property type="match status" value="1"/>
</dbReference>
<sequence>MTLSTLPDRRAVAAPHAPALAADNAELTNSEFLTAVQRAAACLRGAGVATGDVVATVLPGAVDLVVSLFAIWRLGATAAVIDPMASDEEVGRRVAAAECEVVIVHERPAAICSSVRVVPVAVALSAGERDRTPAVRPGAETLALITYGGGNRALLDHRNLEAMCRLVIEVFALTDADHSLSTLPIRHICGLVIGALSPLAAGGRATMGGPLDPESFLERIERTRPTYSSAVPNLYAALADLPGRTRTDTSSVRFALCCAAPAGAGLRTRFKNRYGIPIVNAYGLTEVIARAHAIRSPAEGEPRPVVP</sequence>
<protein>
    <submittedName>
        <fullName evidence="4">Class I adenylate-forming enzyme family protein</fullName>
    </submittedName>
</protein>
<accession>A0ABW7WRR8</accession>
<proteinExistence type="inferred from homology"/>
<reference evidence="4 5" key="1">
    <citation type="submission" date="2024-10" db="EMBL/GenBank/DDBJ databases">
        <title>The Natural Products Discovery Center: Release of the First 8490 Sequenced Strains for Exploring Actinobacteria Biosynthetic Diversity.</title>
        <authorList>
            <person name="Kalkreuter E."/>
            <person name="Kautsar S.A."/>
            <person name="Yang D."/>
            <person name="Bader C.D."/>
            <person name="Teijaro C.N."/>
            <person name="Fluegel L."/>
            <person name="Davis C.M."/>
            <person name="Simpson J.R."/>
            <person name="Lauterbach L."/>
            <person name="Steele A.D."/>
            <person name="Gui C."/>
            <person name="Meng S."/>
            <person name="Li G."/>
            <person name="Viehrig K."/>
            <person name="Ye F."/>
            <person name="Su P."/>
            <person name="Kiefer A.F."/>
            <person name="Nichols A."/>
            <person name="Cepeda A.J."/>
            <person name="Yan W."/>
            <person name="Fan B."/>
            <person name="Jiang Y."/>
            <person name="Adhikari A."/>
            <person name="Zheng C.-J."/>
            <person name="Schuster L."/>
            <person name="Cowan T.M."/>
            <person name="Smanski M.J."/>
            <person name="Chevrette M.G."/>
            <person name="De Carvalho L.P.S."/>
            <person name="Shen B."/>
        </authorList>
    </citation>
    <scope>NUCLEOTIDE SEQUENCE [LARGE SCALE GENOMIC DNA]</scope>
    <source>
        <strain evidence="4 5">NPDC019626</strain>
    </source>
</reference>
<evidence type="ECO:0000313" key="5">
    <source>
        <dbReference type="Proteomes" id="UP001611450"/>
    </source>
</evidence>
<comment type="caution">
    <text evidence="4">The sequence shown here is derived from an EMBL/GenBank/DDBJ whole genome shotgun (WGS) entry which is preliminary data.</text>
</comment>
<dbReference type="InterPro" id="IPR000873">
    <property type="entry name" value="AMP-dep_synth/lig_dom"/>
</dbReference>
<dbReference type="RefSeq" id="WP_396948574.1">
    <property type="nucleotide sequence ID" value="NZ_JBIRXV010000009.1"/>
</dbReference>